<dbReference type="Pfam" id="PF03160">
    <property type="entry name" value="Calx-beta"/>
    <property type="match status" value="3"/>
</dbReference>
<dbReference type="EMBL" id="PDJZ01000002">
    <property type="protein sequence ID" value="RXJ85493.1"/>
    <property type="molecule type" value="Genomic_DNA"/>
</dbReference>
<dbReference type="InterPro" id="IPR036465">
    <property type="entry name" value="vWFA_dom_sf"/>
</dbReference>
<dbReference type="SMART" id="SM00327">
    <property type="entry name" value="VWA"/>
    <property type="match status" value="1"/>
</dbReference>
<dbReference type="PROSITE" id="PS50234">
    <property type="entry name" value="VWFA"/>
    <property type="match status" value="1"/>
</dbReference>
<dbReference type="Pfam" id="PF00092">
    <property type="entry name" value="VWA"/>
    <property type="match status" value="1"/>
</dbReference>
<evidence type="ECO:0000259" key="4">
    <source>
        <dbReference type="PROSITE" id="PS50234"/>
    </source>
</evidence>
<dbReference type="Gene3D" id="2.60.40.2030">
    <property type="match status" value="3"/>
</dbReference>
<evidence type="ECO:0000256" key="3">
    <source>
        <dbReference type="ARBA" id="ARBA00022837"/>
    </source>
</evidence>
<evidence type="ECO:0000313" key="6">
    <source>
        <dbReference type="Proteomes" id="UP000290870"/>
    </source>
</evidence>
<dbReference type="SUPFAM" id="SSF53300">
    <property type="entry name" value="vWA-like"/>
    <property type="match status" value="1"/>
</dbReference>
<accession>A0A4Q0ZG68</accession>
<dbReference type="Proteomes" id="UP000290870">
    <property type="component" value="Unassembled WGS sequence"/>
</dbReference>
<dbReference type="InterPro" id="IPR002035">
    <property type="entry name" value="VWF_A"/>
</dbReference>
<dbReference type="InterPro" id="IPR003644">
    <property type="entry name" value="Calx_beta"/>
</dbReference>
<dbReference type="SMART" id="SM00237">
    <property type="entry name" value="Calx_beta"/>
    <property type="match status" value="2"/>
</dbReference>
<dbReference type="InterPro" id="IPR038081">
    <property type="entry name" value="CalX-like_sf"/>
</dbReference>
<keyword evidence="2" id="KW-0677">Repeat</keyword>
<keyword evidence="1" id="KW-0732">Signal</keyword>
<reference evidence="5 6" key="1">
    <citation type="submission" date="2017-10" db="EMBL/GenBank/DDBJ databases">
        <title>Genomics of the genus Arcobacter.</title>
        <authorList>
            <person name="Perez-Cataluna A."/>
            <person name="Figueras M.J."/>
        </authorList>
    </citation>
    <scope>NUCLEOTIDE SEQUENCE [LARGE SCALE GENOMIC DNA]</scope>
    <source>
        <strain evidence="5 6">F26</strain>
    </source>
</reference>
<comment type="caution">
    <text evidence="5">The sequence shown here is derived from an EMBL/GenBank/DDBJ whole genome shotgun (WGS) entry which is preliminary data.</text>
</comment>
<dbReference type="OrthoDB" id="5348567at2"/>
<organism evidence="5 6">
    <name type="scientific">Arcobacter cloacae</name>
    <dbReference type="NCBI Taxonomy" id="1054034"/>
    <lineage>
        <taxon>Bacteria</taxon>
        <taxon>Pseudomonadati</taxon>
        <taxon>Campylobacterota</taxon>
        <taxon>Epsilonproteobacteria</taxon>
        <taxon>Campylobacterales</taxon>
        <taxon>Arcobacteraceae</taxon>
        <taxon>Arcobacter</taxon>
    </lineage>
</organism>
<proteinExistence type="predicted"/>
<dbReference type="RefSeq" id="WP_128985718.1">
    <property type="nucleotide sequence ID" value="NZ_PDJZ01000002.1"/>
</dbReference>
<keyword evidence="3" id="KW-0106">Calcium</keyword>
<evidence type="ECO:0000256" key="2">
    <source>
        <dbReference type="ARBA" id="ARBA00022737"/>
    </source>
</evidence>
<dbReference type="SUPFAM" id="SSF141072">
    <property type="entry name" value="CalX-like"/>
    <property type="match status" value="3"/>
</dbReference>
<dbReference type="CDD" id="cd00198">
    <property type="entry name" value="vWFA"/>
    <property type="match status" value="1"/>
</dbReference>
<dbReference type="Gene3D" id="3.40.50.410">
    <property type="entry name" value="von Willebrand factor, type A domain"/>
    <property type="match status" value="1"/>
</dbReference>
<dbReference type="GO" id="GO:0007154">
    <property type="term" value="P:cell communication"/>
    <property type="evidence" value="ECO:0007669"/>
    <property type="project" value="InterPro"/>
</dbReference>
<dbReference type="GO" id="GO:0016020">
    <property type="term" value="C:membrane"/>
    <property type="evidence" value="ECO:0007669"/>
    <property type="project" value="InterPro"/>
</dbReference>
<protein>
    <recommendedName>
        <fullName evidence="4">VWFA domain-containing protein</fullName>
    </recommendedName>
</protein>
<evidence type="ECO:0000256" key="1">
    <source>
        <dbReference type="ARBA" id="ARBA00022729"/>
    </source>
</evidence>
<evidence type="ECO:0000313" key="5">
    <source>
        <dbReference type="EMBL" id="RXJ85493.1"/>
    </source>
</evidence>
<feature type="domain" description="VWFA" evidence="4">
    <location>
        <begin position="1544"/>
        <end position="1731"/>
    </location>
</feature>
<name>A0A4Q0ZG68_9BACT</name>
<sequence>MKLTIKTQDSQKIIDLNKDLNLSAVKGEQYVFSNGFTNYTLNFKDDQQTVSLQFNVDGKIIKVDLKGIVPFLQENSTNTDNPTAIIINKSINEKNIENILQDETFNGSEIIDRLEALLVNPANLGKDLTLISDFQTLIEALDAAAAGGEQGGNNTNGSSFNSIFSSLEDSLNDIGETDIWENLSESISSIPVETGNNIGTVVEVNPIVNVNVKLLPVKTEVIEGENAIYKVTLTDDAQNPIVAIQDMEITFIYKYTTASGDDITELKSVIIPAGSSEITFEVGTVDDNVVEGTEFFTIEISNVSNQEQFDSVLIDNTPVETTITDEKVPTTPDDQTAIVSITGPANVIEGDITTPYTVSITQAPETDLTVSFTYSGKAVDGTDFTGVASVVIKAGEKTATFTIATIDDNLAEGAENFTVAINPSSLGAVGGLEDVRVSTVNNSVETTITDEIVPTTPDDQTAIVSITGPANVIEGDITTPYTVSITQAPETDLTVSFTYSGKAVDGTDFTGVASVVIKAGEKTATFTIATIDDNLAEGAENFTVAINPSSLGAVGGLEDVRVSTVNNSVETTITDNDIAPITVTVSEEGLANGIIDNSGVPIDTTNETKVEGHINVNNLTLSSNKEFLLNIPTITLTSNGDEIIWGLNSTNKELVGKVNGENAIKITVDNNGKYTVELLKPIDHAINSVEDVASFDVNITLKDGSFETEAKLTINIEDDMPSVEESNITWTQVTDIPDIFTGNVSFAGNGGDKSQYTFANGAVIVTGKGFANSTDLTLVDAKLNQDADGLGVSSVSSPYHNIANEVDFRKTADGQEASEELVIKLEDGKISYGAKIQFDAMYGKELEVGVAEFYRDGVLVSTQTFSSNATDGNYAANFEVLDGGFDTIIIKATDNGNGFDIKDNSDFTVSGIEFLGITSAQAISYAQGTIKYGFGADGAGIIGFTEVNDILKLTDGSSVTITVLNNSIIAKDENENLVFQVQLTPSTGKWEFYKYQNFLIGDGSEEVLDINYRVVDADGDGVNSTIMIGVNKVPTTTDDTIEIDEDETYILTTDDFGTLSDNVTKVKITEIPTNGELLLNGSKVLVNQEINIGDISNGKLVFKPIDNTDNDSSFKFKVTDGTLWSISDNITTIDIKAIADTPIASINVTKIIIDNSVITQLPNNISHVKYYLSDGTTLKIENYANPNTNPSDPTKYINAIESETGLKVIDYVIKAGTGVYSHSGVYLGNSIANGSNSDIFTNNADTTKTYTSINEVFIFGETTINKVLINTTNVKESGNGYTVEAYTLNGAKGELSEYKSSNVNGFGVKGSSSGNETEIGFKDGKSEEIRVKFDNQVTDVNVKFSWLHKGETALIKFYKDGIEVGSTTQKGLTDTIDGPFNFKPNNGLTFNEIRFMALGTEDDYLINSIEFNELIVNNSNNIEKEIYKIDLAAALKDTDGSETLTVKISGVPEGATFDLANITNLGNGVWEVIVPNGANSIDYKDIKMSVPSGTNYVDLTITARATETNDNANGDNYAESKASDATIYGINEAEQVNMKAFKYNLVLTIDNSGSMQGDKITLAKAAMVNLVNKYTELGEVKVLLNVFNSNGEIKGVWVSASEAIGMINAINTGGGTNYDDALLKNIDALTNNPAPLDGKTISYFVSDGVPTYGMYKSENNWYRDGDGRTTTDVNDTIVEQWKKLEIDKTYSIGVGTSQLNEYMREISQNPDEDVIIISNANQLSQILENTVQELLVEGNVLNNVLGGDGKISVENINFDGTIYTKDSFPQDGLLLEDNKIKFTFDFETGDYKYYAKSSKFVEEVKTFTVNSTDLNGDKDSFDVSVTVKVTQGKSENIQTLMGEDIDLSMVITKTTNVIDMENGITTDKLKIDLEDILDLNDKEVLIKGDFGDVVQLDKSTTDWVKEQNQQTIDGKNYNVYTNATVKLLINDDIDVVPDI</sequence>
<gene>
    <name evidence="5" type="ORF">CRU90_02630</name>
</gene>